<dbReference type="AlphaFoldDB" id="A0A2P4X300"/>
<organism evidence="6 7">
    <name type="scientific">Phytophthora palmivora</name>
    <dbReference type="NCBI Taxonomy" id="4796"/>
    <lineage>
        <taxon>Eukaryota</taxon>
        <taxon>Sar</taxon>
        <taxon>Stramenopiles</taxon>
        <taxon>Oomycota</taxon>
        <taxon>Peronosporomycetes</taxon>
        <taxon>Peronosporales</taxon>
        <taxon>Peronosporaceae</taxon>
        <taxon>Phytophthora</taxon>
    </lineage>
</organism>
<evidence type="ECO:0000313" key="7">
    <source>
        <dbReference type="Proteomes" id="UP000237271"/>
    </source>
</evidence>
<dbReference type="Pfam" id="PF16810">
    <property type="entry name" value="RXLR"/>
    <property type="match status" value="1"/>
</dbReference>
<accession>A0A2P4X300</accession>
<evidence type="ECO:0000313" key="6">
    <source>
        <dbReference type="EMBL" id="POM59916.1"/>
    </source>
</evidence>
<protein>
    <recommendedName>
        <fullName evidence="5">RxLR effector protein</fullName>
    </recommendedName>
</protein>
<comment type="caution">
    <text evidence="6">The sequence shown here is derived from an EMBL/GenBank/DDBJ whole genome shotgun (WGS) entry which is preliminary data.</text>
</comment>
<keyword evidence="3 5" id="KW-0964">Secreted</keyword>
<sequence>MRLTFVLSVTILSIYFVNCDALVNSDETKTGRTTHPIHPVNAEYNDAVGKRFLRVHHEFPTEDRAFSISGLVKKWQAKNLAKELLNNPYKAQNAYGPGRLTDIEASLKVADPKKNGKKYDDVYNGYMTYLDIV</sequence>
<evidence type="ECO:0000256" key="2">
    <source>
        <dbReference type="ARBA" id="ARBA00010400"/>
    </source>
</evidence>
<dbReference type="Gene3D" id="1.10.10.2460">
    <property type="match status" value="1"/>
</dbReference>
<dbReference type="OrthoDB" id="114087at2759"/>
<comment type="subcellular location">
    <subcellularLocation>
        <location evidence="1 5">Secreted</location>
    </subcellularLocation>
</comment>
<feature type="signal peptide" evidence="5">
    <location>
        <begin position="1"/>
        <end position="21"/>
    </location>
</feature>
<evidence type="ECO:0000256" key="4">
    <source>
        <dbReference type="ARBA" id="ARBA00022729"/>
    </source>
</evidence>
<evidence type="ECO:0000256" key="1">
    <source>
        <dbReference type="ARBA" id="ARBA00004613"/>
    </source>
</evidence>
<evidence type="ECO:0000256" key="5">
    <source>
        <dbReference type="RuleBase" id="RU367124"/>
    </source>
</evidence>
<comment type="function">
    <text evidence="5">Effector that suppresses plant defense responses during pathogen infection.</text>
</comment>
<gene>
    <name evidence="6" type="ORF">PHPALM_31289</name>
</gene>
<dbReference type="GO" id="GO:0005576">
    <property type="term" value="C:extracellular region"/>
    <property type="evidence" value="ECO:0007669"/>
    <property type="project" value="UniProtKB-SubCell"/>
</dbReference>
<name>A0A2P4X300_9STRA</name>
<dbReference type="EMBL" id="NCKW01016984">
    <property type="protein sequence ID" value="POM59916.1"/>
    <property type="molecule type" value="Genomic_DNA"/>
</dbReference>
<keyword evidence="4 5" id="KW-0732">Signal</keyword>
<reference evidence="6 7" key="1">
    <citation type="journal article" date="2017" name="Genome Biol. Evol.">
        <title>Phytophthora megakarya and P. palmivora, closely related causal agents of cacao black pod rot, underwent increases in genome sizes and gene numbers by different mechanisms.</title>
        <authorList>
            <person name="Ali S.S."/>
            <person name="Shao J."/>
            <person name="Lary D.J."/>
            <person name="Kronmiller B."/>
            <person name="Shen D."/>
            <person name="Strem M.D."/>
            <person name="Amoako-Attah I."/>
            <person name="Akrofi A.Y."/>
            <person name="Begoude B.A."/>
            <person name="Ten Hoopen G.M."/>
            <person name="Coulibaly K."/>
            <person name="Kebe B.I."/>
            <person name="Melnick R.L."/>
            <person name="Guiltinan M.J."/>
            <person name="Tyler B.M."/>
            <person name="Meinhardt L.W."/>
            <person name="Bailey B.A."/>
        </authorList>
    </citation>
    <scope>NUCLEOTIDE SEQUENCE [LARGE SCALE GENOMIC DNA]</scope>
    <source>
        <strain evidence="7">sbr112.9</strain>
    </source>
</reference>
<dbReference type="InterPro" id="IPR031825">
    <property type="entry name" value="RXLR"/>
</dbReference>
<dbReference type="Proteomes" id="UP000237271">
    <property type="component" value="Unassembled WGS sequence"/>
</dbReference>
<keyword evidence="7" id="KW-1185">Reference proteome</keyword>
<comment type="similarity">
    <text evidence="2 5">Belongs to the RxLR effector family.</text>
</comment>
<evidence type="ECO:0000256" key="3">
    <source>
        <dbReference type="ARBA" id="ARBA00022525"/>
    </source>
</evidence>
<feature type="chain" id="PRO_5028510052" description="RxLR effector protein" evidence="5">
    <location>
        <begin position="22"/>
        <end position="133"/>
    </location>
</feature>
<proteinExistence type="inferred from homology"/>